<name>A0ABP9GNZ8_9ACTN</name>
<gene>
    <name evidence="3" type="ORF">GCM10023205_04400</name>
</gene>
<feature type="transmembrane region" description="Helical" evidence="2">
    <location>
        <begin position="73"/>
        <end position="93"/>
    </location>
</feature>
<proteinExistence type="predicted"/>
<organism evidence="3 4">
    <name type="scientific">Yinghuangia aomiensis</name>
    <dbReference type="NCBI Taxonomy" id="676205"/>
    <lineage>
        <taxon>Bacteria</taxon>
        <taxon>Bacillati</taxon>
        <taxon>Actinomycetota</taxon>
        <taxon>Actinomycetes</taxon>
        <taxon>Kitasatosporales</taxon>
        <taxon>Streptomycetaceae</taxon>
        <taxon>Yinghuangia</taxon>
    </lineage>
</organism>
<keyword evidence="2" id="KW-0472">Membrane</keyword>
<feature type="transmembrane region" description="Helical" evidence="2">
    <location>
        <begin position="225"/>
        <end position="248"/>
    </location>
</feature>
<feature type="compositionally biased region" description="Low complexity" evidence="1">
    <location>
        <begin position="435"/>
        <end position="457"/>
    </location>
</feature>
<comment type="caution">
    <text evidence="3">The sequence shown here is derived from an EMBL/GenBank/DDBJ whole genome shotgun (WGS) entry which is preliminary data.</text>
</comment>
<feature type="transmembrane region" description="Helical" evidence="2">
    <location>
        <begin position="192"/>
        <end position="213"/>
    </location>
</feature>
<feature type="region of interest" description="Disordered" evidence="1">
    <location>
        <begin position="339"/>
        <end position="380"/>
    </location>
</feature>
<keyword evidence="2" id="KW-0812">Transmembrane</keyword>
<feature type="compositionally biased region" description="Low complexity" evidence="1">
    <location>
        <begin position="466"/>
        <end position="512"/>
    </location>
</feature>
<accession>A0ABP9GNZ8</accession>
<evidence type="ECO:0000256" key="2">
    <source>
        <dbReference type="SAM" id="Phobius"/>
    </source>
</evidence>
<keyword evidence="2" id="KW-1133">Transmembrane helix</keyword>
<evidence type="ECO:0000313" key="4">
    <source>
        <dbReference type="Proteomes" id="UP001500466"/>
    </source>
</evidence>
<feature type="transmembrane region" description="Helical" evidence="2">
    <location>
        <begin position="260"/>
        <end position="281"/>
    </location>
</feature>
<reference evidence="4" key="1">
    <citation type="journal article" date="2019" name="Int. J. Syst. Evol. Microbiol.">
        <title>The Global Catalogue of Microorganisms (GCM) 10K type strain sequencing project: providing services to taxonomists for standard genome sequencing and annotation.</title>
        <authorList>
            <consortium name="The Broad Institute Genomics Platform"/>
            <consortium name="The Broad Institute Genome Sequencing Center for Infectious Disease"/>
            <person name="Wu L."/>
            <person name="Ma J."/>
        </authorList>
    </citation>
    <scope>NUCLEOTIDE SEQUENCE [LARGE SCALE GENOMIC DNA]</scope>
    <source>
        <strain evidence="4">JCM 17986</strain>
    </source>
</reference>
<dbReference type="Proteomes" id="UP001500466">
    <property type="component" value="Unassembled WGS sequence"/>
</dbReference>
<dbReference type="RefSeq" id="WP_345673474.1">
    <property type="nucleotide sequence ID" value="NZ_BAABHS010000001.1"/>
</dbReference>
<evidence type="ECO:0000256" key="1">
    <source>
        <dbReference type="SAM" id="MobiDB-lite"/>
    </source>
</evidence>
<dbReference type="EMBL" id="BAABHS010000001">
    <property type="protein sequence ID" value="GAA4947573.1"/>
    <property type="molecule type" value="Genomic_DNA"/>
</dbReference>
<feature type="transmembrane region" description="Helical" evidence="2">
    <location>
        <begin position="105"/>
        <end position="126"/>
    </location>
</feature>
<evidence type="ECO:0000313" key="3">
    <source>
        <dbReference type="EMBL" id="GAA4947573.1"/>
    </source>
</evidence>
<evidence type="ECO:0008006" key="5">
    <source>
        <dbReference type="Google" id="ProtNLM"/>
    </source>
</evidence>
<protein>
    <recommendedName>
        <fullName evidence="5">TrbL/VirB6 plasmid conjugal transfer protein</fullName>
    </recommendedName>
</protein>
<keyword evidence="4" id="KW-1185">Reference proteome</keyword>
<feature type="compositionally biased region" description="Low complexity" evidence="1">
    <location>
        <begin position="413"/>
        <end position="426"/>
    </location>
</feature>
<sequence>MGVCDVPLVDKVCGVVGGVVEATGQAITDGIGAWIAKSMGELAASSADLAARAVDTTTAVDLNASWFRSNYELLLPIGLILIVATFCAQLTRAAIRRDEQALSQAVAGTVVGVMFQFGAIAFTSVALTVVDALSAGVFAASGTNIEAAVRRIVQVSAFGAMFPLGWAVPALVALVLAICMFIYWGVMVFRKVAILILVTLAVFAGAGGGWEAARRWRRGWVEATATLVVSKLLMTIVFALGVAAMGQSNTSDGLSALSDALAGVVVMCLVLMCPLITFKFVHWADESANGADLTTSAGAGAATAYGAAKKTAGKAKAMMARPAGGAAVPGASNGIANGIPAGRAPFGPPPAADSGRSSGGTSGGKEADAADGSAESGPKTATFATDAVSKLAAAGAGTTDAAWEKPDTSGHDTATPPGAATSPTGPDNAPGGGTLTTAPSTLAGTTPPPAGGATPAAAAPPPRNIPATANLATAAPAGGPVAPAVAGTRTGSAGTPRSGAPAGPATAPPTGG</sequence>
<feature type="transmembrane region" description="Helical" evidence="2">
    <location>
        <begin position="161"/>
        <end position="186"/>
    </location>
</feature>
<feature type="region of interest" description="Disordered" evidence="1">
    <location>
        <begin position="397"/>
        <end position="512"/>
    </location>
</feature>